<feature type="active site" description="Charge relay system" evidence="7">
    <location>
        <position position="367"/>
    </location>
</feature>
<dbReference type="InterPro" id="IPR022398">
    <property type="entry name" value="Peptidase_S8_His-AS"/>
</dbReference>
<evidence type="ECO:0000313" key="11">
    <source>
        <dbReference type="EMBL" id="MBB6451418.1"/>
    </source>
</evidence>
<dbReference type="RefSeq" id="WP_184405538.1">
    <property type="nucleotide sequence ID" value="NZ_JACHHJ010000006.1"/>
</dbReference>
<dbReference type="Pfam" id="PF00082">
    <property type="entry name" value="Peptidase_S8"/>
    <property type="match status" value="1"/>
</dbReference>
<dbReference type="InterPro" id="IPR034084">
    <property type="entry name" value="Thermitase-like_dom"/>
</dbReference>
<evidence type="ECO:0000259" key="10">
    <source>
        <dbReference type="Pfam" id="PF00082"/>
    </source>
</evidence>
<dbReference type="InterPro" id="IPR050131">
    <property type="entry name" value="Peptidase_S8_subtilisin-like"/>
</dbReference>
<evidence type="ECO:0000256" key="6">
    <source>
        <dbReference type="ARBA" id="ARBA00022825"/>
    </source>
</evidence>
<evidence type="ECO:0000256" key="1">
    <source>
        <dbReference type="ARBA" id="ARBA00004613"/>
    </source>
</evidence>
<dbReference type="EMBL" id="JACHHJ010000006">
    <property type="protein sequence ID" value="MBB6451418.1"/>
    <property type="molecule type" value="Genomic_DNA"/>
</dbReference>
<comment type="similarity">
    <text evidence="2 7">Belongs to the peptidase S8 family.</text>
</comment>
<dbReference type="PROSITE" id="PS00137">
    <property type="entry name" value="SUBTILASE_HIS"/>
    <property type="match status" value="1"/>
</dbReference>
<dbReference type="InterPro" id="IPR023828">
    <property type="entry name" value="Peptidase_S8_Ser-AS"/>
</dbReference>
<feature type="signal peptide" evidence="9">
    <location>
        <begin position="1"/>
        <end position="20"/>
    </location>
</feature>
<dbReference type="Proteomes" id="UP000568839">
    <property type="component" value="Unassembled WGS sequence"/>
</dbReference>
<comment type="subcellular location">
    <subcellularLocation>
        <location evidence="1">Secreted</location>
    </subcellularLocation>
</comment>
<dbReference type="PROSITE" id="PS51892">
    <property type="entry name" value="SUBTILASE"/>
    <property type="match status" value="1"/>
</dbReference>
<gene>
    <name evidence="11" type="ORF">HNR44_003425</name>
</gene>
<comment type="caution">
    <text evidence="11">The sequence shown here is derived from an EMBL/GenBank/DDBJ whole genome shotgun (WGS) entry which is preliminary data.</text>
</comment>
<evidence type="ECO:0000256" key="9">
    <source>
        <dbReference type="SAM" id="SignalP"/>
    </source>
</evidence>
<reference evidence="11 12" key="1">
    <citation type="submission" date="2020-08" db="EMBL/GenBank/DDBJ databases">
        <title>Genomic Encyclopedia of Type Strains, Phase IV (KMG-IV): sequencing the most valuable type-strain genomes for metagenomic binning, comparative biology and taxonomic classification.</title>
        <authorList>
            <person name="Goeker M."/>
        </authorList>
    </citation>
    <scope>NUCLEOTIDE SEQUENCE [LARGE SCALE GENOMIC DNA]</scope>
    <source>
        <strain evidence="11 12">DSM 21769</strain>
    </source>
</reference>
<keyword evidence="6 7" id="KW-0720">Serine protease</keyword>
<evidence type="ECO:0000256" key="8">
    <source>
        <dbReference type="SAM" id="Coils"/>
    </source>
</evidence>
<keyword evidence="8" id="KW-0175">Coiled coil</keyword>
<feature type="coiled-coil region" evidence="8">
    <location>
        <begin position="112"/>
        <end position="139"/>
    </location>
</feature>
<dbReference type="PANTHER" id="PTHR43806:SF11">
    <property type="entry name" value="CEREVISIN-RELATED"/>
    <property type="match status" value="1"/>
</dbReference>
<name>A0A841Q2T4_9BACL</name>
<keyword evidence="5 7" id="KW-0378">Hydrolase</keyword>
<accession>A0A841Q2T4</accession>
<dbReference type="PROSITE" id="PS00138">
    <property type="entry name" value="SUBTILASE_SER"/>
    <property type="match status" value="1"/>
</dbReference>
<evidence type="ECO:0000256" key="7">
    <source>
        <dbReference type="PROSITE-ProRule" id="PRU01240"/>
    </source>
</evidence>
<dbReference type="GO" id="GO:0004252">
    <property type="term" value="F:serine-type endopeptidase activity"/>
    <property type="evidence" value="ECO:0007669"/>
    <property type="project" value="UniProtKB-UniRule"/>
</dbReference>
<dbReference type="PRINTS" id="PR00723">
    <property type="entry name" value="SUBTILISIN"/>
</dbReference>
<organism evidence="11 12">
    <name type="scientific">Geomicrobium halophilum</name>
    <dbReference type="NCBI Taxonomy" id="549000"/>
    <lineage>
        <taxon>Bacteria</taxon>
        <taxon>Bacillati</taxon>
        <taxon>Bacillota</taxon>
        <taxon>Bacilli</taxon>
        <taxon>Bacillales</taxon>
        <taxon>Geomicrobium</taxon>
    </lineage>
</organism>
<proteinExistence type="inferred from homology"/>
<feature type="domain" description="Peptidase S8/S53" evidence="10">
    <location>
        <begin position="177"/>
        <end position="412"/>
    </location>
</feature>
<feature type="active site" description="Charge relay system" evidence="7">
    <location>
        <position position="217"/>
    </location>
</feature>
<dbReference type="CDD" id="cd07484">
    <property type="entry name" value="Peptidases_S8_Thermitase_like"/>
    <property type="match status" value="1"/>
</dbReference>
<dbReference type="PANTHER" id="PTHR43806">
    <property type="entry name" value="PEPTIDASE S8"/>
    <property type="match status" value="1"/>
</dbReference>
<feature type="chain" id="PRO_5039656335" evidence="9">
    <location>
        <begin position="21"/>
        <end position="424"/>
    </location>
</feature>
<keyword evidence="4 7" id="KW-0645">Protease</keyword>
<dbReference type="GO" id="GO:0005576">
    <property type="term" value="C:extracellular region"/>
    <property type="evidence" value="ECO:0007669"/>
    <property type="project" value="UniProtKB-SubCell"/>
</dbReference>
<evidence type="ECO:0000313" key="12">
    <source>
        <dbReference type="Proteomes" id="UP000568839"/>
    </source>
</evidence>
<evidence type="ECO:0000256" key="3">
    <source>
        <dbReference type="ARBA" id="ARBA00022525"/>
    </source>
</evidence>
<dbReference type="InterPro" id="IPR000209">
    <property type="entry name" value="Peptidase_S8/S53_dom"/>
</dbReference>
<dbReference type="SUPFAM" id="SSF52743">
    <property type="entry name" value="Subtilisin-like"/>
    <property type="match status" value="1"/>
</dbReference>
<dbReference type="GO" id="GO:0006508">
    <property type="term" value="P:proteolysis"/>
    <property type="evidence" value="ECO:0007669"/>
    <property type="project" value="UniProtKB-KW"/>
</dbReference>
<evidence type="ECO:0000256" key="5">
    <source>
        <dbReference type="ARBA" id="ARBA00022801"/>
    </source>
</evidence>
<keyword evidence="9" id="KW-0732">Signal</keyword>
<evidence type="ECO:0000256" key="2">
    <source>
        <dbReference type="ARBA" id="ARBA00011073"/>
    </source>
</evidence>
<keyword evidence="3" id="KW-0964">Secreted</keyword>
<dbReference type="InterPro" id="IPR036852">
    <property type="entry name" value="Peptidase_S8/S53_dom_sf"/>
</dbReference>
<dbReference type="Gene3D" id="3.40.50.200">
    <property type="entry name" value="Peptidase S8/S53 domain"/>
    <property type="match status" value="1"/>
</dbReference>
<dbReference type="InterPro" id="IPR015500">
    <property type="entry name" value="Peptidase_S8_subtilisin-rel"/>
</dbReference>
<protein>
    <submittedName>
        <fullName evidence="11">Subtilisin family serine protease</fullName>
    </submittedName>
</protein>
<dbReference type="AlphaFoldDB" id="A0A841Q2T4"/>
<sequence length="424" mass="45430">MKKSLVWLVLLSFAVPTTLAHGSDEVDNTRSSDGDNYIEGELIFSVENKEMGIQSDLMMQVDELEEEGFEVVDSLLGDRDSHSIQTSNNDFQENVVDNMGFVYLTEYSQADYDSIEEAKTELEDTLTELGLEVRDVSENYEMYATDVTTEQHPNQEWHYEMINAPDAWEVTPGSNEVTHAVLDTGIDDTHESLGDYVDTNLGRSFVGDGTTMDRQGHGTHVAGTIASYGSVSGVMQEASLVPVKVLGDDGTGSMFGIIEGVLYAADIGVDVINMSLGGGGYNQIFDEAVQTAVDEDSIVIAASGNEYRSSISYPAAYDSVIAVGSVDSDGTRSSFSNYGNGLEVMAPGSNIYSTLPNNRYGTLSGTSMAAPHVAGVAGLMRSVDSNLSVSEARSIMNDTAQEAGNEFEYGNGIVDALAAVQAVD</sequence>
<keyword evidence="12" id="KW-1185">Reference proteome</keyword>
<feature type="active site" description="Charge relay system" evidence="7">
    <location>
        <position position="183"/>
    </location>
</feature>
<evidence type="ECO:0000256" key="4">
    <source>
        <dbReference type="ARBA" id="ARBA00022670"/>
    </source>
</evidence>